<dbReference type="Proteomes" id="UP001528823">
    <property type="component" value="Unassembled WGS sequence"/>
</dbReference>
<comment type="caution">
    <text evidence="1">The sequence shown here is derived from an EMBL/GenBank/DDBJ whole genome shotgun (WGS) entry which is preliminary data.</text>
</comment>
<keyword evidence="2" id="KW-1185">Reference proteome</keyword>
<protein>
    <submittedName>
        <fullName evidence="1">Uncharacterized protein</fullName>
    </submittedName>
</protein>
<proteinExistence type="predicted"/>
<dbReference type="EMBL" id="JAPMOU010000023">
    <property type="protein sequence ID" value="MDE1463721.1"/>
    <property type="molecule type" value="Genomic_DNA"/>
</dbReference>
<name>A0ABT5UBG2_9GAMM</name>
<evidence type="ECO:0000313" key="2">
    <source>
        <dbReference type="Proteomes" id="UP001528823"/>
    </source>
</evidence>
<evidence type="ECO:0000313" key="1">
    <source>
        <dbReference type="EMBL" id="MDE1463721.1"/>
    </source>
</evidence>
<accession>A0ABT5UBG2</accession>
<reference evidence="1 2" key="1">
    <citation type="submission" date="2022-11" db="EMBL/GenBank/DDBJ databases">
        <title>Spartinivicinus poritis sp. nov., isolated from scleractinian coral Porites lutea.</title>
        <authorList>
            <person name="Zhang G."/>
            <person name="Cai L."/>
            <person name="Wei Q."/>
        </authorList>
    </citation>
    <scope>NUCLEOTIDE SEQUENCE [LARGE SCALE GENOMIC DNA]</scope>
    <source>
        <strain evidence="1 2">A2-2</strain>
    </source>
</reference>
<gene>
    <name evidence="1" type="ORF">ORQ98_17340</name>
</gene>
<organism evidence="1 2">
    <name type="scientific">Spartinivicinus poritis</name>
    <dbReference type="NCBI Taxonomy" id="2994640"/>
    <lineage>
        <taxon>Bacteria</taxon>
        <taxon>Pseudomonadati</taxon>
        <taxon>Pseudomonadota</taxon>
        <taxon>Gammaproteobacteria</taxon>
        <taxon>Oceanospirillales</taxon>
        <taxon>Zooshikellaceae</taxon>
        <taxon>Spartinivicinus</taxon>
    </lineage>
</organism>
<sequence length="119" mass="13844">MVRIAVNYKYPEELEFFEKGFGLSDENDPDEGLFSYIYLYEDGSELIVTHSPFGNISFSAKLISNGVVVYNIYQEYVSEIAFQAWSDEKVIRVYCNPKKTDTEFRVYYSPTPRIYVANT</sequence>